<dbReference type="EMBL" id="QFQB01000114">
    <property type="protein sequence ID" value="PZQ44036.1"/>
    <property type="molecule type" value="Genomic_DNA"/>
</dbReference>
<dbReference type="InterPro" id="IPR022646">
    <property type="entry name" value="SecD/SecF_CS"/>
</dbReference>
<proteinExistence type="inferred from homology"/>
<evidence type="ECO:0000256" key="1">
    <source>
        <dbReference type="ARBA" id="ARBA00004651"/>
    </source>
</evidence>
<dbReference type="InterPro" id="IPR048631">
    <property type="entry name" value="SecD_1st"/>
</dbReference>
<dbReference type="InterPro" id="IPR055344">
    <property type="entry name" value="SecD_SecF_C_bact"/>
</dbReference>
<feature type="domain" description="Protein translocase subunit SecDF P1" evidence="12">
    <location>
        <begin position="154"/>
        <end position="211"/>
    </location>
</feature>
<dbReference type="InterPro" id="IPR022813">
    <property type="entry name" value="SecD/SecF_arch_bac"/>
</dbReference>
<keyword evidence="3 10" id="KW-1003">Cell membrane</keyword>
<keyword evidence="5 10" id="KW-0812">Transmembrane</keyword>
<evidence type="ECO:0000256" key="3">
    <source>
        <dbReference type="ARBA" id="ARBA00022475"/>
    </source>
</evidence>
<dbReference type="NCBIfam" id="TIGR01129">
    <property type="entry name" value="secD"/>
    <property type="match status" value="1"/>
</dbReference>
<reference evidence="14 15" key="1">
    <citation type="submission" date="2017-08" db="EMBL/GenBank/DDBJ databases">
        <title>Infants hospitalized years apart are colonized by the same room-sourced microbial strains.</title>
        <authorList>
            <person name="Brooks B."/>
            <person name="Olm M.R."/>
            <person name="Firek B.A."/>
            <person name="Baker R."/>
            <person name="Thomas B.C."/>
            <person name="Morowitz M.J."/>
            <person name="Banfield J.F."/>
        </authorList>
    </citation>
    <scope>NUCLEOTIDE SEQUENCE [LARGE SCALE GENOMIC DNA]</scope>
    <source>
        <strain evidence="14">S2_005_002_R2_29</strain>
    </source>
</reference>
<dbReference type="Pfam" id="PF21760">
    <property type="entry name" value="SecD_1st"/>
    <property type="match status" value="1"/>
</dbReference>
<dbReference type="HAMAP" id="MF_01463_B">
    <property type="entry name" value="SecD_B"/>
    <property type="match status" value="1"/>
</dbReference>
<dbReference type="InterPro" id="IPR048634">
    <property type="entry name" value="SecD_SecF_C"/>
</dbReference>
<evidence type="ECO:0000256" key="2">
    <source>
        <dbReference type="ARBA" id="ARBA00022448"/>
    </source>
</evidence>
<feature type="domain" description="SecDF P1 head subdomain" evidence="13">
    <location>
        <begin position="227"/>
        <end position="338"/>
    </location>
</feature>
<evidence type="ECO:0000313" key="14">
    <source>
        <dbReference type="EMBL" id="PZQ44036.1"/>
    </source>
</evidence>
<dbReference type="PANTHER" id="PTHR30081">
    <property type="entry name" value="PROTEIN-EXPORT MEMBRANE PROTEIN SEC"/>
    <property type="match status" value="1"/>
</dbReference>
<accession>A0A2W5MS46</accession>
<name>A0A2W5MS46_9BACT</name>
<dbReference type="SUPFAM" id="SSF82866">
    <property type="entry name" value="Multidrug efflux transporter AcrB transmembrane domain"/>
    <property type="match status" value="1"/>
</dbReference>
<evidence type="ECO:0000313" key="15">
    <source>
        <dbReference type="Proteomes" id="UP000249417"/>
    </source>
</evidence>
<keyword evidence="9 10" id="KW-0472">Membrane</keyword>
<dbReference type="InterPro" id="IPR005791">
    <property type="entry name" value="SecD"/>
</dbReference>
<comment type="subcellular location">
    <subcellularLocation>
        <location evidence="1 10">Cell membrane</location>
        <topology evidence="1 10">Multi-pass membrane protein</topology>
    </subcellularLocation>
</comment>
<evidence type="ECO:0000256" key="5">
    <source>
        <dbReference type="ARBA" id="ARBA00022692"/>
    </source>
</evidence>
<dbReference type="Proteomes" id="UP000249417">
    <property type="component" value="Unassembled WGS sequence"/>
</dbReference>
<organism evidence="14 15">
    <name type="scientific">Micavibrio aeruginosavorus</name>
    <dbReference type="NCBI Taxonomy" id="349221"/>
    <lineage>
        <taxon>Bacteria</taxon>
        <taxon>Pseudomonadati</taxon>
        <taxon>Bdellovibrionota</taxon>
        <taxon>Bdellovibrionia</taxon>
        <taxon>Bdellovibrionales</taxon>
        <taxon>Pseudobdellovibrionaceae</taxon>
        <taxon>Micavibrio</taxon>
    </lineage>
</organism>
<keyword evidence="2 10" id="KW-0813">Transport</keyword>
<dbReference type="FunFam" id="3.30.1360.200:FF:000002">
    <property type="entry name" value="Preprotein translocase subunit SecD"/>
    <property type="match status" value="1"/>
</dbReference>
<dbReference type="Gene3D" id="3.30.70.3400">
    <property type="match status" value="1"/>
</dbReference>
<sequence>MVQIPTWKRILIIGVVLLSILYSLPNLLPKEKLEQLGTLPSIVPHKTVNLGLDLQGGSHILLQVDLASVIKQRSDDVISSLRPSLRDKKIGYKRLAVIPGGGIRVTLKDAADGAEIAKAVRALDNTLTVTITDTTVEGTFSEAAIKQVKDQVLSQSIEIVRRRIDETGTNEPVIQRQGDDRIVVQLPGLGDPTRVKELLGKTAKLSFHLVNMDVASSAIKTTGGDMILPMQERPGETLAVQRQAMLTGDMLTNAAFAQDQNGGSAVSFRFNAIGTKKFCELSRENVNRLFAIVLDNVIISAPVIREPICGGSGQISGSFSVKEANDLAILLRAGALPAPLNIIEERTVGPSLGADSIEAGKKAALLGLVLVFVLMIGSYSLFGVFSCIGMLVNLTITFAALSILQATLTMPGIAGLVLTVCMSVDANVLIYERIREELREGKSAISAIDHGFKMAFATITDSNLTHIFAAIILFSLGSGAIKGFAVTTIIGTAASFFTSISVVRLMIIMWLGRRKNAALPV</sequence>
<feature type="domain" description="Protein export membrane protein SecD/SecF C-terminal" evidence="11">
    <location>
        <begin position="341"/>
        <end position="508"/>
    </location>
</feature>
<evidence type="ECO:0000256" key="10">
    <source>
        <dbReference type="HAMAP-Rule" id="MF_01463"/>
    </source>
</evidence>
<evidence type="ECO:0000256" key="7">
    <source>
        <dbReference type="ARBA" id="ARBA00022989"/>
    </source>
</evidence>
<comment type="subunit">
    <text evidence="10">Forms a complex with SecF. Part of the essential Sec protein translocation apparatus which comprises SecA, SecYEG and auxiliary proteins SecDF. Other proteins may also be involved.</text>
</comment>
<dbReference type="GO" id="GO:0005886">
    <property type="term" value="C:plasma membrane"/>
    <property type="evidence" value="ECO:0007669"/>
    <property type="project" value="UniProtKB-SubCell"/>
</dbReference>
<comment type="function">
    <text evidence="10">Part of the Sec protein translocase complex. Interacts with the SecYEG preprotein conducting channel. SecDF uses the proton motive force (PMF) to complete protein translocation after the ATP-dependent function of SecA.</text>
</comment>
<dbReference type="GO" id="GO:0065002">
    <property type="term" value="P:intracellular protein transmembrane transport"/>
    <property type="evidence" value="ECO:0007669"/>
    <property type="project" value="UniProtKB-UniRule"/>
</dbReference>
<dbReference type="NCBIfam" id="TIGR00916">
    <property type="entry name" value="2A0604s01"/>
    <property type="match status" value="1"/>
</dbReference>
<gene>
    <name evidence="10 14" type="primary">secD</name>
    <name evidence="14" type="ORF">DI551_10935</name>
</gene>
<comment type="caution">
    <text evidence="14">The sequence shown here is derived from an EMBL/GenBank/DDBJ whole genome shotgun (WGS) entry which is preliminary data.</text>
</comment>
<evidence type="ECO:0000256" key="8">
    <source>
        <dbReference type="ARBA" id="ARBA00023010"/>
    </source>
</evidence>
<comment type="similarity">
    <text evidence="10">Belongs to the SecD/SecF family. SecD subfamily.</text>
</comment>
<dbReference type="GO" id="GO:0006605">
    <property type="term" value="P:protein targeting"/>
    <property type="evidence" value="ECO:0007669"/>
    <property type="project" value="UniProtKB-UniRule"/>
</dbReference>
<dbReference type="Pfam" id="PF02355">
    <property type="entry name" value="SecD_SecF_C"/>
    <property type="match status" value="1"/>
</dbReference>
<feature type="transmembrane region" description="Helical" evidence="10">
    <location>
        <begin position="365"/>
        <end position="392"/>
    </location>
</feature>
<keyword evidence="8 10" id="KW-0811">Translocation</keyword>
<evidence type="ECO:0000256" key="6">
    <source>
        <dbReference type="ARBA" id="ARBA00022927"/>
    </source>
</evidence>
<dbReference type="InterPro" id="IPR054384">
    <property type="entry name" value="SecDF_P1_head"/>
</dbReference>
<dbReference type="Pfam" id="PF22599">
    <property type="entry name" value="SecDF_P1_head"/>
    <property type="match status" value="1"/>
</dbReference>
<evidence type="ECO:0000259" key="12">
    <source>
        <dbReference type="Pfam" id="PF21760"/>
    </source>
</evidence>
<feature type="transmembrane region" description="Helical" evidence="10">
    <location>
        <begin position="483"/>
        <end position="507"/>
    </location>
</feature>
<evidence type="ECO:0000256" key="9">
    <source>
        <dbReference type="ARBA" id="ARBA00023136"/>
    </source>
</evidence>
<keyword evidence="4" id="KW-0997">Cell inner membrane</keyword>
<evidence type="ECO:0000259" key="11">
    <source>
        <dbReference type="Pfam" id="PF02355"/>
    </source>
</evidence>
<dbReference type="Gene3D" id="3.30.1360.200">
    <property type="match status" value="1"/>
</dbReference>
<dbReference type="AlphaFoldDB" id="A0A2W5MS46"/>
<comment type="caution">
    <text evidence="10">Lacks conserved residue(s) required for the propagation of feature annotation.</text>
</comment>
<keyword evidence="6 10" id="KW-0653">Protein transport</keyword>
<evidence type="ECO:0000259" key="13">
    <source>
        <dbReference type="Pfam" id="PF22599"/>
    </source>
</evidence>
<keyword evidence="7 10" id="KW-1133">Transmembrane helix</keyword>
<dbReference type="GO" id="GO:0015450">
    <property type="term" value="F:protein-transporting ATPase activity"/>
    <property type="evidence" value="ECO:0007669"/>
    <property type="project" value="InterPro"/>
</dbReference>
<dbReference type="FunFam" id="1.20.1640.10:FF:000004">
    <property type="entry name" value="Protein translocase subunit SecD"/>
    <property type="match status" value="1"/>
</dbReference>
<evidence type="ECO:0000256" key="4">
    <source>
        <dbReference type="ARBA" id="ARBA00022519"/>
    </source>
</evidence>
<dbReference type="GO" id="GO:0043952">
    <property type="term" value="P:protein transport by the Sec complex"/>
    <property type="evidence" value="ECO:0007669"/>
    <property type="project" value="UniProtKB-UniRule"/>
</dbReference>
<protein>
    <recommendedName>
        <fullName evidence="10">Protein translocase subunit SecD</fullName>
    </recommendedName>
</protein>
<feature type="transmembrane region" description="Helical" evidence="10">
    <location>
        <begin position="6"/>
        <end position="24"/>
    </location>
</feature>
<dbReference type="Gene3D" id="1.20.1640.10">
    <property type="entry name" value="Multidrug efflux transporter AcrB transmembrane domain"/>
    <property type="match status" value="1"/>
</dbReference>
<dbReference type="Pfam" id="PF07549">
    <property type="entry name" value="Sec_GG"/>
    <property type="match status" value="1"/>
</dbReference>
<dbReference type="PANTHER" id="PTHR30081:SF1">
    <property type="entry name" value="PROTEIN TRANSLOCASE SUBUNIT SECD"/>
    <property type="match status" value="1"/>
</dbReference>
<feature type="transmembrane region" description="Helical" evidence="10">
    <location>
        <begin position="452"/>
        <end position="477"/>
    </location>
</feature>